<dbReference type="Gene3D" id="3.40.50.1100">
    <property type="match status" value="2"/>
</dbReference>
<feature type="domain" description="ACT-like" evidence="11">
    <location>
        <begin position="435"/>
        <end position="508"/>
    </location>
</feature>
<evidence type="ECO:0000256" key="7">
    <source>
        <dbReference type="ARBA" id="ARBA00022624"/>
    </source>
</evidence>
<evidence type="ECO:0000256" key="2">
    <source>
        <dbReference type="ARBA" id="ARBA00001933"/>
    </source>
</evidence>
<comment type="catalytic activity">
    <reaction evidence="1">
        <text>L-threonine = 2-oxobutanoate + NH4(+)</text>
        <dbReference type="Rhea" id="RHEA:22108"/>
        <dbReference type="ChEBI" id="CHEBI:16763"/>
        <dbReference type="ChEBI" id="CHEBI:28938"/>
        <dbReference type="ChEBI" id="CHEBI:57926"/>
        <dbReference type="EC" id="4.3.1.19"/>
    </reaction>
</comment>
<evidence type="ECO:0000313" key="12">
    <source>
        <dbReference type="EMBL" id="SDE08550.1"/>
    </source>
</evidence>
<dbReference type="STRING" id="69960.SAMN05421720_103130"/>
<dbReference type="InterPro" id="IPR050147">
    <property type="entry name" value="Ser/Thr_Dehydratase"/>
</dbReference>
<dbReference type="GO" id="GO:0009097">
    <property type="term" value="P:isoleucine biosynthetic process"/>
    <property type="evidence" value="ECO:0007669"/>
    <property type="project" value="UniProtKB-UniPathway"/>
</dbReference>
<dbReference type="CDD" id="cd01562">
    <property type="entry name" value="Thr-dehyd"/>
    <property type="match status" value="1"/>
</dbReference>
<organism evidence="12 13">
    <name type="scientific">Rhodospira trueperi</name>
    <dbReference type="NCBI Taxonomy" id="69960"/>
    <lineage>
        <taxon>Bacteria</taxon>
        <taxon>Pseudomonadati</taxon>
        <taxon>Pseudomonadota</taxon>
        <taxon>Alphaproteobacteria</taxon>
        <taxon>Rhodospirillales</taxon>
        <taxon>Rhodospirillaceae</taxon>
        <taxon>Rhodospira</taxon>
    </lineage>
</organism>
<keyword evidence="6" id="KW-0028">Amino-acid biosynthesis</keyword>
<keyword evidence="8" id="KW-0663">Pyridoxal phosphate</keyword>
<dbReference type="GO" id="GO:0006567">
    <property type="term" value="P:L-threonine catabolic process"/>
    <property type="evidence" value="ECO:0007669"/>
    <property type="project" value="TreeGrafter"/>
</dbReference>
<dbReference type="SUPFAM" id="SSF55021">
    <property type="entry name" value="ACT-like"/>
    <property type="match status" value="2"/>
</dbReference>
<dbReference type="InterPro" id="IPR045865">
    <property type="entry name" value="ACT-like_dom_sf"/>
</dbReference>
<evidence type="ECO:0000256" key="5">
    <source>
        <dbReference type="ARBA" id="ARBA00012096"/>
    </source>
</evidence>
<dbReference type="InterPro" id="IPR001721">
    <property type="entry name" value="TD_ACT-like"/>
</dbReference>
<dbReference type="Gene3D" id="3.40.1020.10">
    <property type="entry name" value="Biosynthetic Threonine Deaminase, Domain 3"/>
    <property type="match status" value="1"/>
</dbReference>
<keyword evidence="13" id="KW-1185">Reference proteome</keyword>
<sequence>MPQSPDDPNPAALTATLIAEVLKARERVYRVGQPTPLESLPLSPHFETWIKREDLSPINAYKWRGAQNCTTRMVEEAGARGVVAASAGNHAQGVALSARRLGVPACIFMPRSTPEMKQKAVRLHGGPDVEVQLVGDTYNEAAEAAHAHAERHGMVFIHAFDDLYTIAGQATIADEMILSGKGPFDLVFVQIGGGGLAAGVGTWLKLHYPHARIIGVEGVDQASMKASLAAGQPVTLPDVDRFCDGTAVTRPGDLTFALCRDALDGVVTVTNDEVCAAIQTLWELRRVIPEPSGAMGLAGLVRFAEDHPDEIAGRRVAVILCGANMDFGKLTLIAGGAAVGAHTRRYFRFRIGEERGGLLRLLDHVPDVSIAAFLYGKTDETQAWPVLAFQGTPQEIDHLHEQLAAHGLSFEDVTGHADIRYGVIPYVADLFRDPLLLRVHFPERAGALRDFLRQASDVASICYFNYRYTGETIGRALMGFEFARPDDRARFEGIIADPGSVVTCRPVEDEAVGRMLGAG</sequence>
<dbReference type="PROSITE" id="PS51672">
    <property type="entry name" value="ACT_LIKE"/>
    <property type="match status" value="1"/>
</dbReference>
<evidence type="ECO:0000256" key="10">
    <source>
        <dbReference type="ARBA" id="ARBA00023304"/>
    </source>
</evidence>
<dbReference type="GO" id="GO:0003941">
    <property type="term" value="F:L-serine ammonia-lyase activity"/>
    <property type="evidence" value="ECO:0007669"/>
    <property type="project" value="TreeGrafter"/>
</dbReference>
<dbReference type="InterPro" id="IPR038110">
    <property type="entry name" value="TD_ACT-like_sf"/>
</dbReference>
<accession>A0A1G7A195</accession>
<protein>
    <recommendedName>
        <fullName evidence="5">threonine ammonia-lyase</fullName>
        <ecNumber evidence="5">4.3.1.19</ecNumber>
    </recommendedName>
</protein>
<dbReference type="Proteomes" id="UP000199412">
    <property type="component" value="Unassembled WGS sequence"/>
</dbReference>
<gene>
    <name evidence="12" type="ORF">SAMN05421720_103130</name>
</gene>
<dbReference type="GO" id="GO:0004794">
    <property type="term" value="F:threonine deaminase activity"/>
    <property type="evidence" value="ECO:0007669"/>
    <property type="project" value="UniProtKB-EC"/>
</dbReference>
<dbReference type="SUPFAM" id="SSF53686">
    <property type="entry name" value="Tryptophan synthase beta subunit-like PLP-dependent enzymes"/>
    <property type="match status" value="1"/>
</dbReference>
<dbReference type="OrthoDB" id="9811476at2"/>
<name>A0A1G7A195_9PROT</name>
<keyword evidence="10" id="KW-0100">Branched-chain amino acid biosynthesis</keyword>
<proteinExistence type="inferred from homology"/>
<comment type="cofactor">
    <cofactor evidence="2">
        <name>pyridoxal 5'-phosphate</name>
        <dbReference type="ChEBI" id="CHEBI:597326"/>
    </cofactor>
</comment>
<evidence type="ECO:0000256" key="6">
    <source>
        <dbReference type="ARBA" id="ARBA00022605"/>
    </source>
</evidence>
<evidence type="ECO:0000256" key="9">
    <source>
        <dbReference type="ARBA" id="ARBA00023239"/>
    </source>
</evidence>
<dbReference type="InterPro" id="IPR001926">
    <property type="entry name" value="TrpB-like_PALP"/>
</dbReference>
<keyword evidence="7" id="KW-0412">Isoleucine biosynthesis</keyword>
<dbReference type="EMBL" id="FNAP01000003">
    <property type="protein sequence ID" value="SDE08550.1"/>
    <property type="molecule type" value="Genomic_DNA"/>
</dbReference>
<dbReference type="PANTHER" id="PTHR48078">
    <property type="entry name" value="THREONINE DEHYDRATASE, MITOCHONDRIAL-RELATED"/>
    <property type="match status" value="1"/>
</dbReference>
<evidence type="ECO:0000259" key="11">
    <source>
        <dbReference type="PROSITE" id="PS51672"/>
    </source>
</evidence>
<dbReference type="AlphaFoldDB" id="A0A1G7A195"/>
<dbReference type="PANTHER" id="PTHR48078:SF11">
    <property type="entry name" value="THREONINE DEHYDRATASE, MITOCHONDRIAL"/>
    <property type="match status" value="1"/>
</dbReference>
<comment type="pathway">
    <text evidence="3">Amino-acid biosynthesis; L-isoleucine biosynthesis; 2-oxobutanoate from L-threonine: step 1/1.</text>
</comment>
<evidence type="ECO:0000256" key="4">
    <source>
        <dbReference type="ARBA" id="ARBA00010869"/>
    </source>
</evidence>
<dbReference type="EC" id="4.3.1.19" evidence="5"/>
<comment type="similarity">
    <text evidence="4">Belongs to the serine/threonine dehydratase family.</text>
</comment>
<dbReference type="RefSeq" id="WP_092783622.1">
    <property type="nucleotide sequence ID" value="NZ_FNAP01000003.1"/>
</dbReference>
<dbReference type="Pfam" id="PF00585">
    <property type="entry name" value="Thr_dehydrat_C"/>
    <property type="match status" value="1"/>
</dbReference>
<dbReference type="UniPathway" id="UPA00047">
    <property type="reaction ID" value="UER00054"/>
</dbReference>
<evidence type="ECO:0000256" key="8">
    <source>
        <dbReference type="ARBA" id="ARBA00022898"/>
    </source>
</evidence>
<evidence type="ECO:0000256" key="1">
    <source>
        <dbReference type="ARBA" id="ARBA00001274"/>
    </source>
</evidence>
<dbReference type="InterPro" id="IPR036052">
    <property type="entry name" value="TrpB-like_PALP_sf"/>
</dbReference>
<dbReference type="Pfam" id="PF00291">
    <property type="entry name" value="PALP"/>
    <property type="match status" value="1"/>
</dbReference>
<evidence type="ECO:0000313" key="13">
    <source>
        <dbReference type="Proteomes" id="UP000199412"/>
    </source>
</evidence>
<reference evidence="12 13" key="1">
    <citation type="submission" date="2016-10" db="EMBL/GenBank/DDBJ databases">
        <authorList>
            <person name="de Groot N.N."/>
        </authorList>
    </citation>
    <scope>NUCLEOTIDE SEQUENCE [LARGE SCALE GENOMIC DNA]</scope>
    <source>
        <strain evidence="12 13">ATCC 700224</strain>
    </source>
</reference>
<dbReference type="FunFam" id="3.40.50.1100:FF:000005">
    <property type="entry name" value="Threonine dehydratase catabolic"/>
    <property type="match status" value="1"/>
</dbReference>
<dbReference type="GO" id="GO:0006565">
    <property type="term" value="P:L-serine catabolic process"/>
    <property type="evidence" value="ECO:0007669"/>
    <property type="project" value="TreeGrafter"/>
</dbReference>
<evidence type="ECO:0000256" key="3">
    <source>
        <dbReference type="ARBA" id="ARBA00004810"/>
    </source>
</evidence>
<keyword evidence="9" id="KW-0456">Lyase</keyword>